<keyword evidence="5 6" id="KW-0788">Thiol protease</keyword>
<dbReference type="SMART" id="SM00213">
    <property type="entry name" value="UBQ"/>
    <property type="match status" value="1"/>
</dbReference>
<dbReference type="CDD" id="cd16104">
    <property type="entry name" value="Ubl_USP14_like"/>
    <property type="match status" value="1"/>
</dbReference>
<dbReference type="InterPro" id="IPR001394">
    <property type="entry name" value="Peptidase_C19_UCH"/>
</dbReference>
<dbReference type="InterPro" id="IPR029071">
    <property type="entry name" value="Ubiquitin-like_domsf"/>
</dbReference>
<dbReference type="PANTHER" id="PTHR43982">
    <property type="entry name" value="UBIQUITIN CARBOXYL-TERMINAL HYDROLASE"/>
    <property type="match status" value="1"/>
</dbReference>
<dbReference type="PROSITE" id="PS00972">
    <property type="entry name" value="USP_1"/>
    <property type="match status" value="1"/>
</dbReference>
<dbReference type="GO" id="GO:0043161">
    <property type="term" value="P:proteasome-mediated ubiquitin-dependent protein catabolic process"/>
    <property type="evidence" value="ECO:0007669"/>
    <property type="project" value="InterPro"/>
</dbReference>
<dbReference type="EC" id="3.4.19.12" evidence="6"/>
<evidence type="ECO:0000256" key="2">
    <source>
        <dbReference type="ARBA" id="ARBA00022670"/>
    </source>
</evidence>
<evidence type="ECO:0000256" key="4">
    <source>
        <dbReference type="ARBA" id="ARBA00022801"/>
    </source>
</evidence>
<dbReference type="EMBL" id="JANVFO010000124">
    <property type="protein sequence ID" value="KAJ3711106.1"/>
    <property type="molecule type" value="Genomic_DNA"/>
</dbReference>
<keyword evidence="3 6" id="KW-0833">Ubl conjugation pathway</keyword>
<dbReference type="SUPFAM" id="SSF54236">
    <property type="entry name" value="Ubiquitin-like"/>
    <property type="match status" value="1"/>
</dbReference>
<evidence type="ECO:0000256" key="7">
    <source>
        <dbReference type="SAM" id="MobiDB-lite"/>
    </source>
</evidence>
<reference evidence="10" key="1">
    <citation type="submission" date="2022-08" db="EMBL/GenBank/DDBJ databases">
        <authorList>
            <consortium name="DOE Joint Genome Institute"/>
            <person name="Min B."/>
            <person name="Sierra-Patev S."/>
            <person name="Naranjo-Ortiz M."/>
            <person name="Looney B."/>
            <person name="Konkel Z."/>
            <person name="Slot J.C."/>
            <person name="Sakamoto Y."/>
            <person name="Steenwyk J.L."/>
            <person name="Rokas A."/>
            <person name="Carro J."/>
            <person name="Camarero S."/>
            <person name="Ferreira P."/>
            <person name="Molpeceres G."/>
            <person name="Ruiz-duenas F.J."/>
            <person name="Serrano A."/>
            <person name="Henrissat B."/>
            <person name="Drula E."/>
            <person name="Hughes K.W."/>
            <person name="Mata J.L."/>
            <person name="Ishikawa N.K."/>
            <person name="Vargas-Isla R."/>
            <person name="Ushijima S."/>
            <person name="Smith C.A."/>
            <person name="Ahrendt S."/>
            <person name="Andreopoulos W."/>
            <person name="He G."/>
            <person name="LaButti K."/>
            <person name="Lipzen A."/>
            <person name="Ng V."/>
            <person name="Riley R."/>
            <person name="Sandor L."/>
            <person name="Barry K."/>
            <person name="Martinez A.T."/>
            <person name="Xiao Y."/>
            <person name="Gibbons J.G."/>
            <person name="Terashima K."/>
            <person name="Hibbett D.S."/>
            <person name="Grigoriev I.V."/>
        </authorList>
    </citation>
    <scope>NUCLEOTIDE SEQUENCE</scope>
    <source>
        <strain evidence="10">ET3784</strain>
    </source>
</reference>
<evidence type="ECO:0000259" key="9">
    <source>
        <dbReference type="PROSITE" id="PS50235"/>
    </source>
</evidence>
<dbReference type="PROSITE" id="PS50053">
    <property type="entry name" value="UBIQUITIN_2"/>
    <property type="match status" value="1"/>
</dbReference>
<dbReference type="GO" id="GO:0004843">
    <property type="term" value="F:cysteine-type deubiquitinase activity"/>
    <property type="evidence" value="ECO:0007669"/>
    <property type="project" value="UniProtKB-UniRule"/>
</dbReference>
<feature type="compositionally biased region" description="Polar residues" evidence="7">
    <location>
        <begin position="510"/>
        <end position="520"/>
    </location>
</feature>
<evidence type="ECO:0000256" key="1">
    <source>
        <dbReference type="ARBA" id="ARBA00000707"/>
    </source>
</evidence>
<comment type="caution">
    <text evidence="10">The sequence shown here is derived from an EMBL/GenBank/DDBJ whole genome shotgun (WGS) entry which is preliminary data.</text>
</comment>
<name>A0AA38J1D2_9AGAR</name>
<feature type="region of interest" description="Disordered" evidence="7">
    <location>
        <begin position="385"/>
        <end position="408"/>
    </location>
</feature>
<feature type="compositionally biased region" description="Low complexity" evidence="7">
    <location>
        <begin position="533"/>
        <end position="545"/>
    </location>
</feature>
<dbReference type="InterPro" id="IPR028889">
    <property type="entry name" value="USP"/>
</dbReference>
<evidence type="ECO:0000313" key="10">
    <source>
        <dbReference type="EMBL" id="KAJ3711106.1"/>
    </source>
</evidence>
<feature type="domain" description="USP" evidence="9">
    <location>
        <begin position="105"/>
        <end position="602"/>
    </location>
</feature>
<dbReference type="GO" id="GO:0016579">
    <property type="term" value="P:protein deubiquitination"/>
    <property type="evidence" value="ECO:0007669"/>
    <property type="project" value="InterPro"/>
</dbReference>
<evidence type="ECO:0000256" key="3">
    <source>
        <dbReference type="ARBA" id="ARBA00022786"/>
    </source>
</evidence>
<organism evidence="10 11">
    <name type="scientific">Lentinula guzmanii</name>
    <dbReference type="NCBI Taxonomy" id="2804957"/>
    <lineage>
        <taxon>Eukaryota</taxon>
        <taxon>Fungi</taxon>
        <taxon>Dikarya</taxon>
        <taxon>Basidiomycota</taxon>
        <taxon>Agaricomycotina</taxon>
        <taxon>Agaricomycetes</taxon>
        <taxon>Agaricomycetidae</taxon>
        <taxon>Agaricales</taxon>
        <taxon>Marasmiineae</taxon>
        <taxon>Omphalotaceae</taxon>
        <taxon>Lentinula</taxon>
    </lineage>
</organism>
<keyword evidence="4 6" id="KW-0378">Hydrolase</keyword>
<protein>
    <recommendedName>
        <fullName evidence="6">Ubiquitin carboxyl-terminal hydrolase</fullName>
        <ecNumber evidence="6">3.4.19.12</ecNumber>
    </recommendedName>
</protein>
<evidence type="ECO:0000259" key="8">
    <source>
        <dbReference type="PROSITE" id="PS50053"/>
    </source>
</evidence>
<gene>
    <name evidence="10" type="ORF">DFJ43DRAFT_1108202</name>
</gene>
<reference evidence="10" key="2">
    <citation type="journal article" date="2023" name="Proc. Natl. Acad. Sci. U.S.A.">
        <title>A global phylogenomic analysis of the shiitake genus Lentinula.</title>
        <authorList>
            <person name="Sierra-Patev S."/>
            <person name="Min B."/>
            <person name="Naranjo-Ortiz M."/>
            <person name="Looney B."/>
            <person name="Konkel Z."/>
            <person name="Slot J.C."/>
            <person name="Sakamoto Y."/>
            <person name="Steenwyk J.L."/>
            <person name="Rokas A."/>
            <person name="Carro J."/>
            <person name="Camarero S."/>
            <person name="Ferreira P."/>
            <person name="Molpeceres G."/>
            <person name="Ruiz-Duenas F.J."/>
            <person name="Serrano A."/>
            <person name="Henrissat B."/>
            <person name="Drula E."/>
            <person name="Hughes K.W."/>
            <person name="Mata J.L."/>
            <person name="Ishikawa N.K."/>
            <person name="Vargas-Isla R."/>
            <person name="Ushijima S."/>
            <person name="Smith C.A."/>
            <person name="Donoghue J."/>
            <person name="Ahrendt S."/>
            <person name="Andreopoulos W."/>
            <person name="He G."/>
            <person name="LaButti K."/>
            <person name="Lipzen A."/>
            <person name="Ng V."/>
            <person name="Riley R."/>
            <person name="Sandor L."/>
            <person name="Barry K."/>
            <person name="Martinez A.T."/>
            <person name="Xiao Y."/>
            <person name="Gibbons J.G."/>
            <person name="Terashima K."/>
            <person name="Grigoriev I.V."/>
            <person name="Hibbett D."/>
        </authorList>
    </citation>
    <scope>NUCLEOTIDE SEQUENCE</scope>
    <source>
        <strain evidence="10">ET3784</strain>
    </source>
</reference>
<dbReference type="PROSITE" id="PS50235">
    <property type="entry name" value="USP_3"/>
    <property type="match status" value="1"/>
</dbReference>
<feature type="region of interest" description="Disordered" evidence="7">
    <location>
        <begin position="500"/>
        <end position="565"/>
    </location>
</feature>
<dbReference type="PANTHER" id="PTHR43982:SF1">
    <property type="entry name" value="UBIQUITIN CARBOXYL-TERMINAL HYDROLASE 14"/>
    <property type="match status" value="1"/>
</dbReference>
<keyword evidence="2 6" id="KW-0645">Protease</keyword>
<dbReference type="GO" id="GO:0070628">
    <property type="term" value="F:proteasome binding"/>
    <property type="evidence" value="ECO:0007669"/>
    <property type="project" value="TreeGrafter"/>
</dbReference>
<dbReference type="GO" id="GO:0061136">
    <property type="term" value="P:regulation of proteasomal protein catabolic process"/>
    <property type="evidence" value="ECO:0007669"/>
    <property type="project" value="TreeGrafter"/>
</dbReference>
<dbReference type="InterPro" id="IPR000626">
    <property type="entry name" value="Ubiquitin-like_dom"/>
</dbReference>
<dbReference type="Proteomes" id="UP001176059">
    <property type="component" value="Unassembled WGS sequence"/>
</dbReference>
<sequence>MAPISVNIKHAGKTHDVQLDTTLPPAVFKEAVYNVTGVPVDRMKVMVKGGILKDDSNWAKIGPKAGQTFMVIGTAGELPKAPQKPIVFLEDMADEDLAAALERPVGLLNLGNTCYMNSTVQALRAIPELQVALGVPSPNSSSSSSAPNISGTLPKPLRDLYANLSRTSDAVNPASFLHVLRQVNPQFAERDRSGKGAIGGMGGGYAQQDAEECYSQVLNSVRDVEVPDSLIHPGAIGGTGGQKKRFIEQYMMGEIRRELSSPESPDEAPTVTIEKIMKIECNINSQTNYMHSGIMSALTSVISKTSPTLGREAQYTQTSRITRLPSYLNVHMVRFAWKADVQKKAKIMRKVKFPTTYDAVDLTSPELREKLLPASRRLQEIEKERAERRKVRKRTKNAPAAGGPSTVVQDSITAGEDVTMASAEPGNEAGGALEDEEIYRAREKTELEALVDPDLRADVGASTTGLYELVAIITHKGAAADSGHYMAFVKKSVFHGPPPTLYTGPAANDAGTTNTESAPTRTADPNAMEADDASATTSATITPPTGIDQSKQPSSDPYASEDDEDWYKFDDDKVSVFPKEKLSTLDGGGEDSSAYVLLYRSKEM</sequence>
<comment type="similarity">
    <text evidence="6">Belongs to the peptidase C19 family.</text>
</comment>
<comment type="catalytic activity">
    <reaction evidence="1 6">
        <text>Thiol-dependent hydrolysis of ester, thioester, amide, peptide and isopeptide bonds formed by the C-terminal Gly of ubiquitin (a 76-residue protein attached to proteins as an intracellular targeting signal).</text>
        <dbReference type="EC" id="3.4.19.12"/>
    </reaction>
</comment>
<evidence type="ECO:0000313" key="11">
    <source>
        <dbReference type="Proteomes" id="UP001176059"/>
    </source>
</evidence>
<dbReference type="Gene3D" id="3.90.70.10">
    <property type="entry name" value="Cysteine proteinases"/>
    <property type="match status" value="1"/>
</dbReference>
<evidence type="ECO:0000256" key="6">
    <source>
        <dbReference type="RuleBase" id="RU366025"/>
    </source>
</evidence>
<keyword evidence="11" id="KW-1185">Reference proteome</keyword>
<feature type="domain" description="Ubiquitin-like" evidence="8">
    <location>
        <begin position="4"/>
        <end position="72"/>
    </location>
</feature>
<dbReference type="InterPro" id="IPR038765">
    <property type="entry name" value="Papain-like_cys_pep_sf"/>
</dbReference>
<proteinExistence type="inferred from homology"/>
<dbReference type="Pfam" id="PF00240">
    <property type="entry name" value="ubiquitin"/>
    <property type="match status" value="1"/>
</dbReference>
<dbReference type="SUPFAM" id="SSF54001">
    <property type="entry name" value="Cysteine proteinases"/>
    <property type="match status" value="1"/>
</dbReference>
<feature type="compositionally biased region" description="Polar residues" evidence="7">
    <location>
        <begin position="547"/>
        <end position="557"/>
    </location>
</feature>
<dbReference type="Pfam" id="PF00443">
    <property type="entry name" value="UCH"/>
    <property type="match status" value="1"/>
</dbReference>
<dbReference type="Gene3D" id="3.10.20.90">
    <property type="entry name" value="Phosphatidylinositol 3-kinase Catalytic Subunit, Chain A, domain 1"/>
    <property type="match status" value="1"/>
</dbReference>
<dbReference type="InterPro" id="IPR044635">
    <property type="entry name" value="UBP14-like"/>
</dbReference>
<evidence type="ECO:0000256" key="5">
    <source>
        <dbReference type="ARBA" id="ARBA00022807"/>
    </source>
</evidence>
<dbReference type="PROSITE" id="PS00973">
    <property type="entry name" value="USP_2"/>
    <property type="match status" value="1"/>
</dbReference>
<accession>A0AA38J1D2</accession>
<dbReference type="InterPro" id="IPR018200">
    <property type="entry name" value="USP_CS"/>
</dbReference>
<dbReference type="AlphaFoldDB" id="A0AA38J1D2"/>